<feature type="region of interest" description="Disordered" evidence="1">
    <location>
        <begin position="178"/>
        <end position="200"/>
    </location>
</feature>
<evidence type="ECO:0000256" key="2">
    <source>
        <dbReference type="SAM" id="Phobius"/>
    </source>
</evidence>
<feature type="region of interest" description="Disordered" evidence="1">
    <location>
        <begin position="1"/>
        <end position="36"/>
    </location>
</feature>
<feature type="compositionally biased region" description="Pro residues" evidence="1">
    <location>
        <begin position="1"/>
        <end position="12"/>
    </location>
</feature>
<keyword evidence="2" id="KW-0472">Membrane</keyword>
<evidence type="ECO:0008006" key="5">
    <source>
        <dbReference type="Google" id="ProtNLM"/>
    </source>
</evidence>
<feature type="compositionally biased region" description="Low complexity" evidence="1">
    <location>
        <begin position="179"/>
        <end position="191"/>
    </location>
</feature>
<feature type="transmembrane region" description="Helical" evidence="2">
    <location>
        <begin position="127"/>
        <end position="152"/>
    </location>
</feature>
<dbReference type="STRING" id="154538.A0A1M2VTU4"/>
<feature type="transmembrane region" description="Helical" evidence="2">
    <location>
        <begin position="84"/>
        <end position="107"/>
    </location>
</feature>
<dbReference type="Proteomes" id="UP000184267">
    <property type="component" value="Unassembled WGS sequence"/>
</dbReference>
<keyword evidence="2" id="KW-0812">Transmembrane</keyword>
<dbReference type="OrthoDB" id="2743253at2759"/>
<keyword evidence="4" id="KW-1185">Reference proteome</keyword>
<dbReference type="AlphaFoldDB" id="A0A1M2VTU4"/>
<protein>
    <recommendedName>
        <fullName evidence="5">RING-type domain-containing protein</fullName>
    </recommendedName>
</protein>
<comment type="caution">
    <text evidence="3">The sequence shown here is derived from an EMBL/GenBank/DDBJ whole genome shotgun (WGS) entry which is preliminary data.</text>
</comment>
<dbReference type="EMBL" id="MNAD01000707">
    <property type="protein sequence ID" value="OJT10940.1"/>
    <property type="molecule type" value="Genomic_DNA"/>
</dbReference>
<gene>
    <name evidence="3" type="ORF">TRAPUB_12561</name>
</gene>
<sequence>MPSPPRPPPLVVPPALAARGPDPPGPTNLTSSLEEVPSRTGLATIATVAAPPPRAASRTSFWDRVRTLLGYAGRSEEERAQRQLLVRVIYAFALTAAQSIVTVALTVDGVKARAKMGPFEGQTEFEICRALGIINVIWLARTVSVCFLLWLYPERMLHLEVDRIALVHYIPPSADEALSPISPASPTSPTARGLYPPRSPVSYRKRAPRFILFRSRSSAIDTDTERDAGDASWGLPEVRMPDNLARCAICLEDFEAPPKVAEPPSEGGGGGGGEAYEMTRAPPRSVLEMCVRVEPQVRSSEDEGVADAGGKGAPMPLRLLSCGHAFHVRPVVRL</sequence>
<name>A0A1M2VTU4_TRAPU</name>
<dbReference type="OMA" id="PDNLARC"/>
<evidence type="ECO:0000313" key="3">
    <source>
        <dbReference type="EMBL" id="OJT10940.1"/>
    </source>
</evidence>
<accession>A0A1M2VTU4</accession>
<keyword evidence="2" id="KW-1133">Transmembrane helix</keyword>
<organism evidence="3 4">
    <name type="scientific">Trametes pubescens</name>
    <name type="common">White-rot fungus</name>
    <dbReference type="NCBI Taxonomy" id="154538"/>
    <lineage>
        <taxon>Eukaryota</taxon>
        <taxon>Fungi</taxon>
        <taxon>Dikarya</taxon>
        <taxon>Basidiomycota</taxon>
        <taxon>Agaricomycotina</taxon>
        <taxon>Agaricomycetes</taxon>
        <taxon>Polyporales</taxon>
        <taxon>Polyporaceae</taxon>
        <taxon>Trametes</taxon>
    </lineage>
</organism>
<proteinExistence type="predicted"/>
<reference evidence="3 4" key="1">
    <citation type="submission" date="2016-10" db="EMBL/GenBank/DDBJ databases">
        <title>Genome sequence of the basidiomycete white-rot fungus Trametes pubescens.</title>
        <authorList>
            <person name="Makela M.R."/>
            <person name="Granchi Z."/>
            <person name="Peng M."/>
            <person name="De Vries R.P."/>
            <person name="Grigoriev I."/>
            <person name="Riley R."/>
            <person name="Hilden K."/>
        </authorList>
    </citation>
    <scope>NUCLEOTIDE SEQUENCE [LARGE SCALE GENOMIC DNA]</scope>
    <source>
        <strain evidence="3 4">FBCC735</strain>
    </source>
</reference>
<evidence type="ECO:0000313" key="4">
    <source>
        <dbReference type="Proteomes" id="UP000184267"/>
    </source>
</evidence>
<evidence type="ECO:0000256" key="1">
    <source>
        <dbReference type="SAM" id="MobiDB-lite"/>
    </source>
</evidence>